<evidence type="ECO:0000256" key="4">
    <source>
        <dbReference type="ARBA" id="ARBA00022723"/>
    </source>
</evidence>
<evidence type="ECO:0000256" key="7">
    <source>
        <dbReference type="ARBA" id="ARBA00023004"/>
    </source>
</evidence>
<keyword evidence="2" id="KW-0813">Transport</keyword>
<feature type="domain" description="Cytochrome c" evidence="10">
    <location>
        <begin position="122"/>
        <end position="208"/>
    </location>
</feature>
<dbReference type="RefSeq" id="WP_264891818.1">
    <property type="nucleotide sequence ID" value="NZ_CP110257.1"/>
</dbReference>
<accession>A0ABY6MPV1</accession>
<dbReference type="PROSITE" id="PS51007">
    <property type="entry name" value="CYTC"/>
    <property type="match status" value="2"/>
</dbReference>
<evidence type="ECO:0000256" key="5">
    <source>
        <dbReference type="ARBA" id="ARBA00022764"/>
    </source>
</evidence>
<dbReference type="PANTHER" id="PTHR33751">
    <property type="entry name" value="CBB3-TYPE CYTOCHROME C OXIDASE SUBUNIT FIXP"/>
    <property type="match status" value="1"/>
</dbReference>
<evidence type="ECO:0000259" key="10">
    <source>
        <dbReference type="PROSITE" id="PS51007"/>
    </source>
</evidence>
<dbReference type="Proteomes" id="UP001163266">
    <property type="component" value="Chromosome"/>
</dbReference>
<keyword evidence="5" id="KW-0574">Periplasm</keyword>
<evidence type="ECO:0000256" key="3">
    <source>
        <dbReference type="ARBA" id="ARBA00022617"/>
    </source>
</evidence>
<evidence type="ECO:0000313" key="12">
    <source>
        <dbReference type="Proteomes" id="UP001163266"/>
    </source>
</evidence>
<dbReference type="InterPro" id="IPR036909">
    <property type="entry name" value="Cyt_c-like_dom_sf"/>
</dbReference>
<dbReference type="Gene3D" id="1.10.760.10">
    <property type="entry name" value="Cytochrome c-like domain"/>
    <property type="match status" value="2"/>
</dbReference>
<name>A0ABY6MPV1_9BURK</name>
<dbReference type="InterPro" id="IPR024167">
    <property type="entry name" value="Cytochrome_c4-like"/>
</dbReference>
<evidence type="ECO:0000256" key="8">
    <source>
        <dbReference type="PROSITE-ProRule" id="PRU00433"/>
    </source>
</evidence>
<comment type="subcellular location">
    <subcellularLocation>
        <location evidence="1">Periplasm</location>
    </subcellularLocation>
</comment>
<evidence type="ECO:0000256" key="6">
    <source>
        <dbReference type="ARBA" id="ARBA00022982"/>
    </source>
</evidence>
<dbReference type="EMBL" id="CP110257">
    <property type="protein sequence ID" value="UZD54249.1"/>
    <property type="molecule type" value="Genomic_DNA"/>
</dbReference>
<dbReference type="Pfam" id="PF00034">
    <property type="entry name" value="Cytochrom_C"/>
    <property type="match status" value="2"/>
</dbReference>
<dbReference type="SUPFAM" id="SSF46626">
    <property type="entry name" value="Cytochrome c"/>
    <property type="match status" value="2"/>
</dbReference>
<evidence type="ECO:0000313" key="11">
    <source>
        <dbReference type="EMBL" id="UZD54249.1"/>
    </source>
</evidence>
<evidence type="ECO:0000256" key="9">
    <source>
        <dbReference type="SAM" id="SignalP"/>
    </source>
</evidence>
<feature type="signal peptide" evidence="9">
    <location>
        <begin position="1"/>
        <end position="27"/>
    </location>
</feature>
<keyword evidence="6" id="KW-0249">Electron transport</keyword>
<evidence type="ECO:0000256" key="1">
    <source>
        <dbReference type="ARBA" id="ARBA00004418"/>
    </source>
</evidence>
<dbReference type="InterPro" id="IPR009056">
    <property type="entry name" value="Cyt_c-like_dom"/>
</dbReference>
<gene>
    <name evidence="11" type="ORF">OMP39_11255</name>
</gene>
<feature type="chain" id="PRO_5047233964" evidence="9">
    <location>
        <begin position="28"/>
        <end position="220"/>
    </location>
</feature>
<protein>
    <submittedName>
        <fullName evidence="11">Cytochrome c4</fullName>
    </submittedName>
</protein>
<keyword evidence="9" id="KW-0732">Signal</keyword>
<keyword evidence="3 8" id="KW-0349">Heme</keyword>
<keyword evidence="7 8" id="KW-0408">Iron</keyword>
<keyword evidence="12" id="KW-1185">Reference proteome</keyword>
<organism evidence="11 12">
    <name type="scientific">Caldimonas aquatica</name>
    <dbReference type="NCBI Taxonomy" id="376175"/>
    <lineage>
        <taxon>Bacteria</taxon>
        <taxon>Pseudomonadati</taxon>
        <taxon>Pseudomonadota</taxon>
        <taxon>Betaproteobacteria</taxon>
        <taxon>Burkholderiales</taxon>
        <taxon>Sphaerotilaceae</taxon>
        <taxon>Caldimonas</taxon>
    </lineage>
</organism>
<reference evidence="11" key="1">
    <citation type="submission" date="2022-10" db="EMBL/GenBank/DDBJ databases">
        <title>Complete genome sequence of Schlegelella aquatica LMG 23380.</title>
        <authorList>
            <person name="Musilova J."/>
            <person name="Kourilova X."/>
            <person name="Bezdicek M."/>
            <person name="Hermankova K."/>
            <person name="Obruca S."/>
            <person name="Sedlar K."/>
        </authorList>
    </citation>
    <scope>NUCLEOTIDE SEQUENCE</scope>
    <source>
        <strain evidence="11">LMG 23380</strain>
    </source>
</reference>
<feature type="domain" description="Cytochrome c" evidence="10">
    <location>
        <begin position="28"/>
        <end position="110"/>
    </location>
</feature>
<dbReference type="InterPro" id="IPR050597">
    <property type="entry name" value="Cytochrome_c_Oxidase_Subunit"/>
</dbReference>
<sequence>MKKVLSTMTVLAAAAGVMAGFAGAAHAQDAKAGEKKVSLCIGCHNIAGYQSSFPEVHKVPKIAGQNAKYIVAALNAYKKGERKHPTMRGIAESLSDQDMADIAAYYEQLAQAAPAPAKPTKEPSAQVAQLLQKGACVSCHGENFSKAIDPSYPKLAGQYADYLFVALKSYKTENNRYIGRANAIMAGQVKQFSNVELKQIADYIGSLQGELKTVEQDRFR</sequence>
<dbReference type="PANTHER" id="PTHR33751:SF9">
    <property type="entry name" value="CYTOCHROME C4"/>
    <property type="match status" value="1"/>
</dbReference>
<dbReference type="PIRSF" id="PIRSF000005">
    <property type="entry name" value="Cytochrome_c4"/>
    <property type="match status" value="1"/>
</dbReference>
<evidence type="ECO:0000256" key="2">
    <source>
        <dbReference type="ARBA" id="ARBA00022448"/>
    </source>
</evidence>
<keyword evidence="4 8" id="KW-0479">Metal-binding</keyword>
<proteinExistence type="predicted"/>